<name>A0ABQ5JJF6_9LACO</name>
<keyword evidence="3 7" id="KW-0472">Membrane</keyword>
<gene>
    <name evidence="8" type="ORF">LPAF129_17190</name>
</gene>
<evidence type="ECO:0000256" key="1">
    <source>
        <dbReference type="ARBA" id="ARBA00004635"/>
    </source>
</evidence>
<dbReference type="RefSeq" id="WP_244056205.1">
    <property type="nucleotide sequence ID" value="NZ_BQXH01000017.1"/>
</dbReference>
<evidence type="ECO:0000256" key="4">
    <source>
        <dbReference type="ARBA" id="ARBA00023139"/>
    </source>
</evidence>
<comment type="similarity">
    <text evidence="6">Belongs to the nlpA lipoprotein family.</text>
</comment>
<dbReference type="PANTHER" id="PTHR30429:SF3">
    <property type="entry name" value="LIPOPROTEIN"/>
    <property type="match status" value="1"/>
</dbReference>
<reference evidence="8" key="1">
    <citation type="journal article" date="2022" name="Int. J. Syst. Evol. Microbiol.">
        <title>A novel species of lactic acid bacteria, Ligilactobacillus pabuli sp. nov., isolated from alfalfa silage.</title>
        <authorList>
            <person name="Tohno M."/>
            <person name="Tanizawa Y."/>
            <person name="Sawada H."/>
            <person name="Sakamoto M."/>
            <person name="Ohkuma M."/>
            <person name="Kobayashi H."/>
        </authorList>
    </citation>
    <scope>NUCLEOTIDE SEQUENCE</scope>
    <source>
        <strain evidence="8">AF129</strain>
    </source>
</reference>
<accession>A0ABQ5JJF6</accession>
<evidence type="ECO:0000256" key="7">
    <source>
        <dbReference type="SAM" id="Phobius"/>
    </source>
</evidence>
<dbReference type="Gene3D" id="3.40.190.10">
    <property type="entry name" value="Periplasmic binding protein-like II"/>
    <property type="match status" value="2"/>
</dbReference>
<comment type="subcellular location">
    <subcellularLocation>
        <location evidence="1">Membrane</location>
        <topology evidence="1">Lipid-anchor</topology>
    </subcellularLocation>
</comment>
<protein>
    <recommendedName>
        <fullName evidence="6">Lipoprotein</fullName>
    </recommendedName>
</protein>
<keyword evidence="7" id="KW-0812">Transmembrane</keyword>
<dbReference type="PANTHER" id="PTHR30429">
    <property type="entry name" value="D-METHIONINE-BINDING LIPOPROTEIN METQ"/>
    <property type="match status" value="1"/>
</dbReference>
<evidence type="ECO:0000313" key="8">
    <source>
        <dbReference type="EMBL" id="GKS82033.1"/>
    </source>
</evidence>
<evidence type="ECO:0000256" key="2">
    <source>
        <dbReference type="ARBA" id="ARBA00022729"/>
    </source>
</evidence>
<keyword evidence="9" id="KW-1185">Reference proteome</keyword>
<evidence type="ECO:0000313" key="9">
    <source>
        <dbReference type="Proteomes" id="UP001055149"/>
    </source>
</evidence>
<dbReference type="EMBL" id="BQXH01000017">
    <property type="protein sequence ID" value="GKS82033.1"/>
    <property type="molecule type" value="Genomic_DNA"/>
</dbReference>
<dbReference type="PIRSF" id="PIRSF002854">
    <property type="entry name" value="MetQ"/>
    <property type="match status" value="1"/>
</dbReference>
<evidence type="ECO:0000256" key="5">
    <source>
        <dbReference type="ARBA" id="ARBA00023288"/>
    </source>
</evidence>
<dbReference type="Proteomes" id="UP001055149">
    <property type="component" value="Unassembled WGS sequence"/>
</dbReference>
<evidence type="ECO:0000256" key="6">
    <source>
        <dbReference type="PIRNR" id="PIRNR002854"/>
    </source>
</evidence>
<keyword evidence="2" id="KW-0732">Signal</keyword>
<dbReference type="Pfam" id="PF03180">
    <property type="entry name" value="Lipoprotein_9"/>
    <property type="match status" value="1"/>
</dbReference>
<organism evidence="8 9">
    <name type="scientific">Ligilactobacillus pabuli</name>
    <dbReference type="NCBI Taxonomy" id="2886039"/>
    <lineage>
        <taxon>Bacteria</taxon>
        <taxon>Bacillati</taxon>
        <taxon>Bacillota</taxon>
        <taxon>Bacilli</taxon>
        <taxon>Lactobacillales</taxon>
        <taxon>Lactobacillaceae</taxon>
        <taxon>Ligilactobacillus</taxon>
    </lineage>
</organism>
<proteinExistence type="inferred from homology"/>
<keyword evidence="4" id="KW-0564">Palmitate</keyword>
<feature type="transmembrane region" description="Helical" evidence="7">
    <location>
        <begin position="7"/>
        <end position="25"/>
    </location>
</feature>
<comment type="caution">
    <text evidence="8">The sequence shown here is derived from an EMBL/GenBank/DDBJ whole genome shotgun (WGS) entry which is preliminary data.</text>
</comment>
<keyword evidence="5 6" id="KW-0449">Lipoprotein</keyword>
<dbReference type="SUPFAM" id="SSF53850">
    <property type="entry name" value="Periplasmic binding protein-like II"/>
    <property type="match status" value="1"/>
</dbReference>
<sequence length="280" mass="30751">MKKSVKYLIGIVVVIVVVVAGYFSFGHKSTKEEKTITVGTVAPTQKDEQIWKVVKKEAKDKYGLTIKMKEFSDWNQPNKAVANGELDVNSFQTLDFLNQYNKAHDNSLTSVGKTFIAPLRLYSKKVKKVADIKDGATIAISNDAANEARGLRLLQSAGLIKLASNDPLVTTKDIAENPKNLKIKEVDGSQTARALSSVDASVINGGFAASGNVSLKDSLYREKLDKKAEPYINVLAVAKKKKNTQAYKDLAKAYQTAAVKKEVQKQYGQLIIPGWDLDLK</sequence>
<dbReference type="InterPro" id="IPR004872">
    <property type="entry name" value="Lipoprotein_NlpA"/>
</dbReference>
<evidence type="ECO:0000256" key="3">
    <source>
        <dbReference type="ARBA" id="ARBA00023136"/>
    </source>
</evidence>
<keyword evidence="7" id="KW-1133">Transmembrane helix</keyword>